<dbReference type="OrthoDB" id="952827at2"/>
<evidence type="ECO:0000313" key="15">
    <source>
        <dbReference type="Proteomes" id="UP000441754"/>
    </source>
</evidence>
<dbReference type="InterPro" id="IPR035518">
    <property type="entry name" value="DPG_synthase"/>
</dbReference>
<dbReference type="GO" id="GO:0004581">
    <property type="term" value="F:dolichyl-phosphate beta-glucosyltransferase activity"/>
    <property type="evidence" value="ECO:0007669"/>
    <property type="project" value="UniProtKB-EC"/>
</dbReference>
<evidence type="ECO:0000256" key="7">
    <source>
        <dbReference type="ARBA" id="ARBA00022692"/>
    </source>
</evidence>
<dbReference type="InterPro" id="IPR029044">
    <property type="entry name" value="Nucleotide-diphossugar_trans"/>
</dbReference>
<keyword evidence="7" id="KW-0812">Transmembrane</keyword>
<comment type="caution">
    <text evidence="14">The sequence shown here is derived from an EMBL/GenBank/DDBJ whole genome shotgun (WGS) entry which is preliminary data.</text>
</comment>
<organism evidence="14 15">
    <name type="scientific">Larkinella terrae</name>
    <dbReference type="NCBI Taxonomy" id="2025311"/>
    <lineage>
        <taxon>Bacteria</taxon>
        <taxon>Pseudomonadati</taxon>
        <taxon>Bacteroidota</taxon>
        <taxon>Cytophagia</taxon>
        <taxon>Cytophagales</taxon>
        <taxon>Spirosomataceae</taxon>
        <taxon>Larkinella</taxon>
    </lineage>
</organism>
<evidence type="ECO:0000256" key="11">
    <source>
        <dbReference type="ARBA" id="ARBA00023136"/>
    </source>
</evidence>
<dbReference type="Gene3D" id="3.90.550.10">
    <property type="entry name" value="Spore Coat Polysaccharide Biosynthesis Protein SpsA, Chain A"/>
    <property type="match status" value="1"/>
</dbReference>
<comment type="pathway">
    <text evidence="2">Protein modification; protein glycosylation.</text>
</comment>
<accession>A0A7K0EEJ4</accession>
<feature type="domain" description="Glycosyltransferase 2-like" evidence="13">
    <location>
        <begin position="6"/>
        <end position="174"/>
    </location>
</feature>
<protein>
    <recommendedName>
        <fullName evidence="4">dolichyl-phosphate beta-glucosyltransferase</fullName>
        <ecNumber evidence="4">2.4.1.117</ecNumber>
    </recommendedName>
</protein>
<comment type="subcellular location">
    <subcellularLocation>
        <location evidence="1">Endoplasmic reticulum membrane</location>
        <topology evidence="1">Single-pass membrane protein</topology>
    </subcellularLocation>
</comment>
<dbReference type="SUPFAM" id="SSF53448">
    <property type="entry name" value="Nucleotide-diphospho-sugar transferases"/>
    <property type="match status" value="1"/>
</dbReference>
<evidence type="ECO:0000256" key="4">
    <source>
        <dbReference type="ARBA" id="ARBA00012583"/>
    </source>
</evidence>
<keyword evidence="8" id="KW-0256">Endoplasmic reticulum</keyword>
<proteinExistence type="inferred from homology"/>
<dbReference type="CDD" id="cd04188">
    <property type="entry name" value="DPG_synthase"/>
    <property type="match status" value="1"/>
</dbReference>
<evidence type="ECO:0000256" key="12">
    <source>
        <dbReference type="ARBA" id="ARBA00045097"/>
    </source>
</evidence>
<evidence type="ECO:0000256" key="8">
    <source>
        <dbReference type="ARBA" id="ARBA00022824"/>
    </source>
</evidence>
<dbReference type="PANTHER" id="PTHR10859:SF91">
    <property type="entry name" value="DOLICHYL-PHOSPHATE BETA-GLUCOSYLTRANSFERASE"/>
    <property type="match status" value="1"/>
</dbReference>
<dbReference type="InterPro" id="IPR001173">
    <property type="entry name" value="Glyco_trans_2-like"/>
</dbReference>
<evidence type="ECO:0000256" key="6">
    <source>
        <dbReference type="ARBA" id="ARBA00022679"/>
    </source>
</evidence>
<dbReference type="EMBL" id="WJXZ01000001">
    <property type="protein sequence ID" value="MRS60165.1"/>
    <property type="molecule type" value="Genomic_DNA"/>
</dbReference>
<keyword evidence="10" id="KW-1133">Transmembrane helix</keyword>
<name>A0A7K0EEJ4_9BACT</name>
<reference evidence="14 15" key="1">
    <citation type="journal article" date="2018" name="Antonie Van Leeuwenhoek">
        <title>Larkinella terrae sp. nov., isolated from soil on Jeju Island, South Korea.</title>
        <authorList>
            <person name="Ten L.N."/>
            <person name="Jeon J."/>
            <person name="Park S.J."/>
            <person name="Park S."/>
            <person name="Lee S.Y."/>
            <person name="Kim M.K."/>
            <person name="Jung H.Y."/>
        </authorList>
    </citation>
    <scope>NUCLEOTIDE SEQUENCE [LARGE SCALE GENOMIC DNA]</scope>
    <source>
        <strain evidence="14 15">KCTC 52001</strain>
    </source>
</reference>
<comment type="similarity">
    <text evidence="3">Belongs to the glycosyltransferase 2 family.</text>
</comment>
<keyword evidence="5" id="KW-0328">Glycosyltransferase</keyword>
<dbReference type="GO" id="GO:0006487">
    <property type="term" value="P:protein N-linked glycosylation"/>
    <property type="evidence" value="ECO:0007669"/>
    <property type="project" value="TreeGrafter"/>
</dbReference>
<evidence type="ECO:0000256" key="2">
    <source>
        <dbReference type="ARBA" id="ARBA00004922"/>
    </source>
</evidence>
<evidence type="ECO:0000256" key="1">
    <source>
        <dbReference type="ARBA" id="ARBA00004389"/>
    </source>
</evidence>
<dbReference type="Proteomes" id="UP000441754">
    <property type="component" value="Unassembled WGS sequence"/>
</dbReference>
<dbReference type="AlphaFoldDB" id="A0A7K0EEJ4"/>
<sequence>MSSTICIIIPCYNEASRLPSDTFLQYQQRHPNVRFCFVNDGSKDQTLAVLKHLAQRNPAQNEVLHLEQNQGKAGAVRAGMLHMQESSAVDYIGYFDADLATPLEAINDLEAYLDSNPGRQMVMGSRIQHLGTHIQRNTQRHYIGRVIATGISLILQLPVYDTQCGAKLFRRAIVPVAFKSPFISPWLFDVEILARLIQHFGRTNLGDFVAEMPLREWIEQSDSRVKLSYMFQMPVELYKIYRTYRT</sequence>
<evidence type="ECO:0000256" key="5">
    <source>
        <dbReference type="ARBA" id="ARBA00022676"/>
    </source>
</evidence>
<keyword evidence="11" id="KW-0472">Membrane</keyword>
<gene>
    <name evidence="14" type="ORF">GJJ30_02585</name>
</gene>
<evidence type="ECO:0000256" key="10">
    <source>
        <dbReference type="ARBA" id="ARBA00022989"/>
    </source>
</evidence>
<evidence type="ECO:0000259" key="13">
    <source>
        <dbReference type="Pfam" id="PF00535"/>
    </source>
</evidence>
<dbReference type="RefSeq" id="WP_154172831.1">
    <property type="nucleotide sequence ID" value="NZ_WJXZ01000001.1"/>
</dbReference>
<keyword evidence="15" id="KW-1185">Reference proteome</keyword>
<dbReference type="PANTHER" id="PTHR10859">
    <property type="entry name" value="GLYCOSYL TRANSFERASE"/>
    <property type="match status" value="1"/>
</dbReference>
<keyword evidence="6 14" id="KW-0808">Transferase</keyword>
<evidence type="ECO:0000256" key="9">
    <source>
        <dbReference type="ARBA" id="ARBA00022968"/>
    </source>
</evidence>
<evidence type="ECO:0000313" key="14">
    <source>
        <dbReference type="EMBL" id="MRS60165.1"/>
    </source>
</evidence>
<dbReference type="Pfam" id="PF00535">
    <property type="entry name" value="Glycos_transf_2"/>
    <property type="match status" value="1"/>
</dbReference>
<comment type="catalytic activity">
    <reaction evidence="12">
        <text>a di-trans,poly-cis-dolichyl phosphate + UDP-alpha-D-glucose = a di-trans,poly-cis-dolichyl beta-D-glucosyl phosphate + UDP</text>
        <dbReference type="Rhea" id="RHEA:15401"/>
        <dbReference type="Rhea" id="RHEA-COMP:19498"/>
        <dbReference type="Rhea" id="RHEA-COMP:19502"/>
        <dbReference type="ChEBI" id="CHEBI:57525"/>
        <dbReference type="ChEBI" id="CHEBI:57683"/>
        <dbReference type="ChEBI" id="CHEBI:58223"/>
        <dbReference type="ChEBI" id="CHEBI:58885"/>
        <dbReference type="EC" id="2.4.1.117"/>
    </reaction>
    <physiologicalReaction direction="left-to-right" evidence="12">
        <dbReference type="Rhea" id="RHEA:15402"/>
    </physiologicalReaction>
</comment>
<dbReference type="EC" id="2.4.1.117" evidence="4"/>
<evidence type="ECO:0000256" key="3">
    <source>
        <dbReference type="ARBA" id="ARBA00006739"/>
    </source>
</evidence>
<keyword evidence="9" id="KW-0735">Signal-anchor</keyword>